<gene>
    <name evidence="1" type="ORF">SVIO_005610</name>
</gene>
<dbReference type="Proteomes" id="UP000301309">
    <property type="component" value="Unassembled WGS sequence"/>
</dbReference>
<sequence length="114" mass="12165">MDATNQFEATGPKPRIADLGDLTGSEYVASLLPGARVVKVFNTVYGRYIEADPRHDAGRQVLFLAGDDADAVEAVRALVEQFGFAAVPIGDLRNGGRLMQLGGPLSALHLLKQD</sequence>
<dbReference type="AlphaFoldDB" id="A0A4D4KU67"/>
<reference evidence="1 2" key="1">
    <citation type="journal article" date="2020" name="Int. J. Syst. Evol. Microbiol.">
        <title>Reclassification of Streptomyces castelarensis and Streptomyces sporoclivatus as later heterotypic synonyms of Streptomyces antimycoticus.</title>
        <authorList>
            <person name="Komaki H."/>
            <person name="Tamura T."/>
        </authorList>
    </citation>
    <scope>NUCLEOTIDE SEQUENCE [LARGE SCALE GENOMIC DNA]</scope>
    <source>
        <strain evidence="1 2">NBRC 13459</strain>
    </source>
</reference>
<dbReference type="SUPFAM" id="SSF51735">
    <property type="entry name" value="NAD(P)-binding Rossmann-fold domains"/>
    <property type="match status" value="1"/>
</dbReference>
<keyword evidence="2" id="KW-1185">Reference proteome</keyword>
<name>A0A4D4KU67_STRVO</name>
<dbReference type="Gene3D" id="3.40.50.720">
    <property type="entry name" value="NAD(P)-binding Rossmann-like Domain"/>
    <property type="match status" value="1"/>
</dbReference>
<evidence type="ECO:0008006" key="3">
    <source>
        <dbReference type="Google" id="ProtNLM"/>
    </source>
</evidence>
<organism evidence="1 2">
    <name type="scientific">Streptomyces violaceusniger</name>
    <dbReference type="NCBI Taxonomy" id="68280"/>
    <lineage>
        <taxon>Bacteria</taxon>
        <taxon>Bacillati</taxon>
        <taxon>Actinomycetota</taxon>
        <taxon>Actinomycetes</taxon>
        <taxon>Kitasatosporales</taxon>
        <taxon>Streptomycetaceae</taxon>
        <taxon>Streptomyces</taxon>
        <taxon>Streptomyces violaceusniger group</taxon>
    </lineage>
</organism>
<dbReference type="EMBL" id="BJHW01000001">
    <property type="protein sequence ID" value="GDY49938.1"/>
    <property type="molecule type" value="Genomic_DNA"/>
</dbReference>
<evidence type="ECO:0000313" key="1">
    <source>
        <dbReference type="EMBL" id="GDY49938.1"/>
    </source>
</evidence>
<accession>A0A4D4KU67</accession>
<evidence type="ECO:0000313" key="2">
    <source>
        <dbReference type="Proteomes" id="UP000301309"/>
    </source>
</evidence>
<comment type="caution">
    <text evidence="1">The sequence shown here is derived from an EMBL/GenBank/DDBJ whole genome shotgun (WGS) entry which is preliminary data.</text>
</comment>
<protein>
    <recommendedName>
        <fullName evidence="3">NADP oxidoreductase coenzyme F420-dependent</fullName>
    </recommendedName>
</protein>
<proteinExistence type="predicted"/>
<dbReference type="InterPro" id="IPR036291">
    <property type="entry name" value="NAD(P)-bd_dom_sf"/>
</dbReference>